<evidence type="ECO:0000313" key="2">
    <source>
        <dbReference type="EMBL" id="KAF2874975.1"/>
    </source>
</evidence>
<proteinExistence type="predicted"/>
<reference evidence="2 3" key="1">
    <citation type="submission" date="2020-01" db="EMBL/GenBank/DDBJ databases">
        <authorList>
            <consortium name="DOE Joint Genome Institute"/>
            <person name="Haridas S."/>
            <person name="Albert R."/>
            <person name="Binder M."/>
            <person name="Bloem J."/>
            <person name="Labutti K."/>
            <person name="Salamov A."/>
            <person name="Andreopoulos B."/>
            <person name="Baker S.E."/>
            <person name="Barry K."/>
            <person name="Bills G."/>
            <person name="Bluhm B.H."/>
            <person name="Cannon C."/>
            <person name="Castanera R."/>
            <person name="Culley D.E."/>
            <person name="Daum C."/>
            <person name="Ezra D."/>
            <person name="Gonzalez J.B."/>
            <person name="Henrissat B."/>
            <person name="Kuo A."/>
            <person name="Liang C."/>
            <person name="Lipzen A."/>
            <person name="Lutzoni F."/>
            <person name="Magnuson J."/>
            <person name="Mondo S."/>
            <person name="Nolan M."/>
            <person name="Ohm R."/>
            <person name="Pangilinan J."/>
            <person name="Park H.-J.H."/>
            <person name="Ramirez L."/>
            <person name="Alfaro M."/>
            <person name="Sun H."/>
            <person name="Tritt A."/>
            <person name="Yoshinaga Y."/>
            <person name="Zwiers L.-H.L."/>
            <person name="Turgeon B.G."/>
            <person name="Goodwin S.B."/>
            <person name="Spatafora J.W."/>
            <person name="Crous P.W."/>
            <person name="Grigoriev I.V."/>
        </authorList>
    </citation>
    <scope>NUCLEOTIDE SEQUENCE [LARGE SCALE GENOMIC DNA]</scope>
    <source>
        <strain evidence="2 3">CBS 611.86</strain>
    </source>
</reference>
<feature type="compositionally biased region" description="Polar residues" evidence="1">
    <location>
        <begin position="139"/>
        <end position="149"/>
    </location>
</feature>
<dbReference type="AlphaFoldDB" id="A0A7C8MF06"/>
<sequence length="168" mass="18248">MPLCLALRSCRIRTCCEEADQVFQLPTRLAARGEELVRVQAGLFVVTATMSHTPAHGHAAGEFTSRRATQVLNTRLGHYFGASVARGWGREEAWARRDRQPTHQRIKAGRQLSRAHAAGRDFRLLVNVIAAATQGGEVHTTQRAPQLSSPRRAPGLSFAASASAPTAD</sequence>
<evidence type="ECO:0000256" key="1">
    <source>
        <dbReference type="SAM" id="MobiDB-lite"/>
    </source>
</evidence>
<name>A0A7C8MF06_9PLEO</name>
<organism evidence="2 3">
    <name type="scientific">Massariosphaeria phaeospora</name>
    <dbReference type="NCBI Taxonomy" id="100035"/>
    <lineage>
        <taxon>Eukaryota</taxon>
        <taxon>Fungi</taxon>
        <taxon>Dikarya</taxon>
        <taxon>Ascomycota</taxon>
        <taxon>Pezizomycotina</taxon>
        <taxon>Dothideomycetes</taxon>
        <taxon>Pleosporomycetidae</taxon>
        <taxon>Pleosporales</taxon>
        <taxon>Pleosporales incertae sedis</taxon>
        <taxon>Massariosphaeria</taxon>
    </lineage>
</organism>
<feature type="region of interest" description="Disordered" evidence="1">
    <location>
        <begin position="136"/>
        <end position="168"/>
    </location>
</feature>
<evidence type="ECO:0000313" key="3">
    <source>
        <dbReference type="Proteomes" id="UP000481861"/>
    </source>
</evidence>
<dbReference type="Proteomes" id="UP000481861">
    <property type="component" value="Unassembled WGS sequence"/>
</dbReference>
<protein>
    <submittedName>
        <fullName evidence="2">Uncharacterized protein</fullName>
    </submittedName>
</protein>
<accession>A0A7C8MF06</accession>
<dbReference type="EMBL" id="JAADJZ010000005">
    <property type="protein sequence ID" value="KAF2874975.1"/>
    <property type="molecule type" value="Genomic_DNA"/>
</dbReference>
<comment type="caution">
    <text evidence="2">The sequence shown here is derived from an EMBL/GenBank/DDBJ whole genome shotgun (WGS) entry which is preliminary data.</text>
</comment>
<gene>
    <name evidence="2" type="ORF">BDV95DRAFT_304573</name>
</gene>
<keyword evidence="3" id="KW-1185">Reference proteome</keyword>